<reference evidence="3" key="1">
    <citation type="submission" date="2022-10" db="EMBL/GenBank/DDBJ databases">
        <title>Genome assembly of Pristionchus species.</title>
        <authorList>
            <person name="Yoshida K."/>
            <person name="Sommer R.J."/>
        </authorList>
    </citation>
    <scope>NUCLEOTIDE SEQUENCE [LARGE SCALE GENOMIC DNA]</scope>
    <source>
        <strain evidence="3">RS5460</strain>
    </source>
</reference>
<keyword evidence="1" id="KW-0472">Membrane</keyword>
<evidence type="ECO:0000313" key="2">
    <source>
        <dbReference type="EMBL" id="GMR37582.1"/>
    </source>
</evidence>
<sequence length="150" mass="17335">SDLPEEESSETHRLSMNQFRFQMQNNRSIINRANPHRRLVRTTALIGITLLCEIIFVAIPDFFLNFNLFGLKKYEMIWYLIVLSKGIVNIFLYSLHHEDIKAVLLSHVPSGWKARIARVITVRESTVRGENSHNAHRTVATTLRTSTMAE</sequence>
<feature type="non-terminal residue" evidence="2">
    <location>
        <position position="1"/>
    </location>
</feature>
<evidence type="ECO:0000256" key="1">
    <source>
        <dbReference type="SAM" id="Phobius"/>
    </source>
</evidence>
<organism evidence="2 3">
    <name type="scientific">Pristionchus mayeri</name>
    <dbReference type="NCBI Taxonomy" id="1317129"/>
    <lineage>
        <taxon>Eukaryota</taxon>
        <taxon>Metazoa</taxon>
        <taxon>Ecdysozoa</taxon>
        <taxon>Nematoda</taxon>
        <taxon>Chromadorea</taxon>
        <taxon>Rhabditida</taxon>
        <taxon>Rhabditina</taxon>
        <taxon>Diplogasteromorpha</taxon>
        <taxon>Diplogasteroidea</taxon>
        <taxon>Neodiplogasteridae</taxon>
        <taxon>Pristionchus</taxon>
    </lineage>
</organism>
<keyword evidence="3" id="KW-1185">Reference proteome</keyword>
<feature type="transmembrane region" description="Helical" evidence="1">
    <location>
        <begin position="76"/>
        <end position="95"/>
    </location>
</feature>
<dbReference type="EMBL" id="BTRK01000002">
    <property type="protein sequence ID" value="GMR37582.1"/>
    <property type="molecule type" value="Genomic_DNA"/>
</dbReference>
<dbReference type="AlphaFoldDB" id="A0AAN4ZAJ6"/>
<protein>
    <submittedName>
        <fullName evidence="2">Uncharacterized protein</fullName>
    </submittedName>
</protein>
<comment type="caution">
    <text evidence="2">The sequence shown here is derived from an EMBL/GenBank/DDBJ whole genome shotgun (WGS) entry which is preliminary data.</text>
</comment>
<name>A0AAN4ZAJ6_9BILA</name>
<proteinExistence type="predicted"/>
<dbReference type="Proteomes" id="UP001328107">
    <property type="component" value="Unassembled WGS sequence"/>
</dbReference>
<keyword evidence="1" id="KW-0812">Transmembrane</keyword>
<evidence type="ECO:0000313" key="3">
    <source>
        <dbReference type="Proteomes" id="UP001328107"/>
    </source>
</evidence>
<feature type="transmembrane region" description="Helical" evidence="1">
    <location>
        <begin position="42"/>
        <end position="64"/>
    </location>
</feature>
<keyword evidence="1" id="KW-1133">Transmembrane helix</keyword>
<accession>A0AAN4ZAJ6</accession>
<gene>
    <name evidence="2" type="ORF">PMAYCL1PPCAC_07777</name>
</gene>